<dbReference type="OrthoDB" id="419537at2759"/>
<comment type="pathway">
    <text evidence="1">Carbohydrate degradation; glycolysis; D-glyceraldehyde 3-phosphate and glycerone phosphate from D-glucose: step 1/4.</text>
</comment>
<name>A0A0C4EGI6_MAGP6</name>
<dbReference type="EMBL" id="GL877049">
    <property type="protein sequence ID" value="KLU92994.1"/>
    <property type="molecule type" value="Genomic_DNA"/>
</dbReference>
<evidence type="ECO:0000256" key="5">
    <source>
        <dbReference type="ARBA" id="ARBA00022777"/>
    </source>
</evidence>
<feature type="domain" description="Hexokinase C-terminal" evidence="10">
    <location>
        <begin position="229"/>
        <end position="476"/>
    </location>
</feature>
<evidence type="ECO:0000259" key="9">
    <source>
        <dbReference type="Pfam" id="PF00349"/>
    </source>
</evidence>
<evidence type="ECO:0000256" key="7">
    <source>
        <dbReference type="ARBA" id="ARBA00023152"/>
    </source>
</evidence>
<keyword evidence="3 8" id="KW-0808">Transferase</keyword>
<reference evidence="12" key="5">
    <citation type="submission" date="2015-06" db="UniProtKB">
        <authorList>
            <consortium name="EnsemblFungi"/>
        </authorList>
    </citation>
    <scope>IDENTIFICATION</scope>
    <source>
        <strain evidence="12">ATCC 64411</strain>
    </source>
</reference>
<dbReference type="InterPro" id="IPR001312">
    <property type="entry name" value="Hexokinase"/>
</dbReference>
<dbReference type="eggNOG" id="KOG1369">
    <property type="taxonomic scope" value="Eukaryota"/>
</dbReference>
<dbReference type="EMBL" id="ADBL01002981">
    <property type="status" value="NOT_ANNOTATED_CDS"/>
    <property type="molecule type" value="Genomic_DNA"/>
</dbReference>
<dbReference type="PANTHER" id="PTHR19443">
    <property type="entry name" value="HEXOKINASE"/>
    <property type="match status" value="1"/>
</dbReference>
<sequence>MALAEETKRIVGSFDLSDADLNTGVKEFLRQIDEGLKKDGTSLSQIPTYVTAVPKGTEKGLYMAVDLGGTNFRVCSVLLKGDNTFELTSTPVAIPKHLMTAPKAEDLFAFLAKQIELFLKEHHKDHFEKQVRRRMTRSAEEGFRNEEVYRLGFTFSFPVDQIGINKGYLIRWTKGFDIPDAVGKDVCALLQDEIDKLHLPVKVAALVNDTVGTLMARSYISPGDKGAVLGAIFGTGTNGAYIEKLANVKKPLKGQYDSSTGDMIINAEWGSFDNQLNVLPNTPYDQQLDKESNNPGVQMFEKRVSGMFLGEILRLAILDMYKSGKGSLFSTATIESTAPIFQQWGVDSAILSIAAKGDLSTLRDEIKKIGVSECTLEEAEAFKAVADAIGRRAARLAAIAVAAIVLQTGRLHDLPAGETLDVGVDGSLVLYYPGFRHMIFEAFRAIDGVGEKNADRITIEKAEDGSGVGAALIALVAEGMEQAAASD</sequence>
<evidence type="ECO:0000259" key="10">
    <source>
        <dbReference type="Pfam" id="PF03727"/>
    </source>
</evidence>
<keyword evidence="7 8" id="KW-0324">Glycolysis</keyword>
<dbReference type="SUPFAM" id="SSF53067">
    <property type="entry name" value="Actin-like ATPase domain"/>
    <property type="match status" value="2"/>
</dbReference>
<evidence type="ECO:0000256" key="3">
    <source>
        <dbReference type="ARBA" id="ARBA00022679"/>
    </source>
</evidence>
<dbReference type="GO" id="GO:0005829">
    <property type="term" value="C:cytosol"/>
    <property type="evidence" value="ECO:0007669"/>
    <property type="project" value="TreeGrafter"/>
</dbReference>
<keyword evidence="4 8" id="KW-0547">Nucleotide-binding</keyword>
<dbReference type="InterPro" id="IPR043129">
    <property type="entry name" value="ATPase_NBD"/>
</dbReference>
<dbReference type="GO" id="GO:0006096">
    <property type="term" value="P:glycolytic process"/>
    <property type="evidence" value="ECO:0007669"/>
    <property type="project" value="UniProtKB-UniPathway"/>
</dbReference>
<dbReference type="AlphaFoldDB" id="A0A0C4EGI6"/>
<dbReference type="FunFam" id="3.30.420.40:FF:000034">
    <property type="entry name" value="Phosphotransferase"/>
    <property type="match status" value="1"/>
</dbReference>
<evidence type="ECO:0000256" key="8">
    <source>
        <dbReference type="RuleBase" id="RU362007"/>
    </source>
</evidence>
<dbReference type="InterPro" id="IPR022672">
    <property type="entry name" value="Hexokinase_N"/>
</dbReference>
<dbReference type="GO" id="GO:0004340">
    <property type="term" value="F:glucokinase activity"/>
    <property type="evidence" value="ECO:0007669"/>
    <property type="project" value="TreeGrafter"/>
</dbReference>
<dbReference type="InterPro" id="IPR022673">
    <property type="entry name" value="Hexokinase_C"/>
</dbReference>
<dbReference type="Pfam" id="PF03727">
    <property type="entry name" value="Hexokinase_2"/>
    <property type="match status" value="1"/>
</dbReference>
<dbReference type="GO" id="GO:0006006">
    <property type="term" value="P:glucose metabolic process"/>
    <property type="evidence" value="ECO:0007669"/>
    <property type="project" value="TreeGrafter"/>
</dbReference>
<keyword evidence="5 8" id="KW-0418">Kinase</keyword>
<dbReference type="PROSITE" id="PS00378">
    <property type="entry name" value="HEXOKINASE_1"/>
    <property type="match status" value="1"/>
</dbReference>
<dbReference type="GO" id="GO:0005524">
    <property type="term" value="F:ATP binding"/>
    <property type="evidence" value="ECO:0007669"/>
    <property type="project" value="UniProtKB-UniRule"/>
</dbReference>
<dbReference type="EC" id="2.7.1.-" evidence="8"/>
<evidence type="ECO:0000256" key="1">
    <source>
        <dbReference type="ARBA" id="ARBA00004888"/>
    </source>
</evidence>
<keyword evidence="13" id="KW-1185">Reference proteome</keyword>
<reference evidence="13" key="2">
    <citation type="submission" date="2010-05" db="EMBL/GenBank/DDBJ databases">
        <title>The genome sequence of Magnaporthe poae strain ATCC 64411.</title>
        <authorList>
            <person name="Ma L.-J."/>
            <person name="Dead R."/>
            <person name="Young S."/>
            <person name="Zeng Q."/>
            <person name="Koehrsen M."/>
            <person name="Alvarado L."/>
            <person name="Berlin A."/>
            <person name="Chapman S.B."/>
            <person name="Chen Z."/>
            <person name="Freedman E."/>
            <person name="Gellesch M."/>
            <person name="Goldberg J."/>
            <person name="Griggs A."/>
            <person name="Gujja S."/>
            <person name="Heilman E.R."/>
            <person name="Heiman D."/>
            <person name="Hepburn T."/>
            <person name="Howarth C."/>
            <person name="Jen D."/>
            <person name="Larson L."/>
            <person name="Mehta T."/>
            <person name="Neiman D."/>
            <person name="Pearson M."/>
            <person name="Roberts A."/>
            <person name="Saif S."/>
            <person name="Shea T."/>
            <person name="Shenoy N."/>
            <person name="Sisk P."/>
            <person name="Stolte C."/>
            <person name="Sykes S."/>
            <person name="Walk T."/>
            <person name="White J."/>
            <person name="Yandava C."/>
            <person name="Haas B."/>
            <person name="Nusbaum C."/>
            <person name="Birren B."/>
        </authorList>
    </citation>
    <scope>NUCLEOTIDE SEQUENCE [LARGE SCALE GENOMIC DNA]</scope>
    <source>
        <strain evidence="13">ATCC 64411 / 73-15</strain>
    </source>
</reference>
<dbReference type="VEuPathDB" id="FungiDB:MAPG_11937"/>
<dbReference type="GO" id="GO:0005536">
    <property type="term" value="F:D-glucose binding"/>
    <property type="evidence" value="ECO:0007669"/>
    <property type="project" value="InterPro"/>
</dbReference>
<accession>A0A0C4EGI6</accession>
<dbReference type="PRINTS" id="PR00475">
    <property type="entry name" value="HEXOKINASE"/>
</dbReference>
<proteinExistence type="inferred from homology"/>
<evidence type="ECO:0000313" key="13">
    <source>
        <dbReference type="Proteomes" id="UP000011715"/>
    </source>
</evidence>
<reference evidence="11" key="1">
    <citation type="submission" date="2010-05" db="EMBL/GenBank/DDBJ databases">
        <title>The Genome Sequence of Magnaporthe poae strain ATCC 64411.</title>
        <authorList>
            <consortium name="The Broad Institute Genome Sequencing Platform"/>
            <consortium name="Broad Institute Genome Sequencing Center for Infectious Disease"/>
            <person name="Ma L.-J."/>
            <person name="Dead R."/>
            <person name="Young S."/>
            <person name="Zeng Q."/>
            <person name="Koehrsen M."/>
            <person name="Alvarado L."/>
            <person name="Berlin A."/>
            <person name="Chapman S.B."/>
            <person name="Chen Z."/>
            <person name="Freedman E."/>
            <person name="Gellesch M."/>
            <person name="Goldberg J."/>
            <person name="Griggs A."/>
            <person name="Gujja S."/>
            <person name="Heilman E.R."/>
            <person name="Heiman D."/>
            <person name="Hepburn T."/>
            <person name="Howarth C."/>
            <person name="Jen D."/>
            <person name="Larson L."/>
            <person name="Mehta T."/>
            <person name="Neiman D."/>
            <person name="Pearson M."/>
            <person name="Roberts A."/>
            <person name="Saif S."/>
            <person name="Shea T."/>
            <person name="Shenoy N."/>
            <person name="Sisk P."/>
            <person name="Stolte C."/>
            <person name="Sykes S."/>
            <person name="Walk T."/>
            <person name="White J."/>
            <person name="Yandava C."/>
            <person name="Haas B."/>
            <person name="Nusbaum C."/>
            <person name="Birren B."/>
        </authorList>
    </citation>
    <scope>NUCLEOTIDE SEQUENCE</scope>
    <source>
        <strain evidence="11">ATCC 64411</strain>
    </source>
</reference>
<dbReference type="GO" id="GO:0008865">
    <property type="term" value="F:fructokinase activity"/>
    <property type="evidence" value="ECO:0007669"/>
    <property type="project" value="TreeGrafter"/>
</dbReference>
<evidence type="ECO:0000256" key="6">
    <source>
        <dbReference type="ARBA" id="ARBA00022840"/>
    </source>
</evidence>
<dbReference type="PROSITE" id="PS51748">
    <property type="entry name" value="HEXOKINASE_2"/>
    <property type="match status" value="1"/>
</dbReference>
<evidence type="ECO:0000313" key="11">
    <source>
        <dbReference type="EMBL" id="KLU92994.1"/>
    </source>
</evidence>
<dbReference type="InterPro" id="IPR019807">
    <property type="entry name" value="Hexokinase_BS"/>
</dbReference>
<organism evidence="12 13">
    <name type="scientific">Magnaporthiopsis poae (strain ATCC 64411 / 73-15)</name>
    <name type="common">Kentucky bluegrass fungus</name>
    <name type="synonym">Magnaporthe poae</name>
    <dbReference type="NCBI Taxonomy" id="644358"/>
    <lineage>
        <taxon>Eukaryota</taxon>
        <taxon>Fungi</taxon>
        <taxon>Dikarya</taxon>
        <taxon>Ascomycota</taxon>
        <taxon>Pezizomycotina</taxon>
        <taxon>Sordariomycetes</taxon>
        <taxon>Sordariomycetidae</taxon>
        <taxon>Magnaporthales</taxon>
        <taxon>Magnaporthaceae</taxon>
        <taxon>Magnaporthiopsis</taxon>
    </lineage>
</organism>
<dbReference type="GO" id="GO:0005739">
    <property type="term" value="C:mitochondrion"/>
    <property type="evidence" value="ECO:0007669"/>
    <property type="project" value="TreeGrafter"/>
</dbReference>
<evidence type="ECO:0000256" key="2">
    <source>
        <dbReference type="ARBA" id="ARBA00009225"/>
    </source>
</evidence>
<feature type="domain" description="Hexokinase N-terminal" evidence="9">
    <location>
        <begin position="7"/>
        <end position="219"/>
    </location>
</feature>
<dbReference type="UniPathway" id="UPA00109">
    <property type="reaction ID" value="UER00180"/>
</dbReference>
<dbReference type="Proteomes" id="UP000011715">
    <property type="component" value="Unassembled WGS sequence"/>
</dbReference>
<reference evidence="11" key="3">
    <citation type="submission" date="2011-03" db="EMBL/GenBank/DDBJ databases">
        <title>Annotation of Magnaporthe poae ATCC 64411.</title>
        <authorList>
            <person name="Ma L.-J."/>
            <person name="Dead R."/>
            <person name="Young S.K."/>
            <person name="Zeng Q."/>
            <person name="Gargeya S."/>
            <person name="Fitzgerald M."/>
            <person name="Haas B."/>
            <person name="Abouelleil A."/>
            <person name="Alvarado L."/>
            <person name="Arachchi H.M."/>
            <person name="Berlin A."/>
            <person name="Brown A."/>
            <person name="Chapman S.B."/>
            <person name="Chen Z."/>
            <person name="Dunbar C."/>
            <person name="Freedman E."/>
            <person name="Gearin G."/>
            <person name="Gellesch M."/>
            <person name="Goldberg J."/>
            <person name="Griggs A."/>
            <person name="Gujja S."/>
            <person name="Heiman D."/>
            <person name="Howarth C."/>
            <person name="Larson L."/>
            <person name="Lui A."/>
            <person name="MacDonald P.J.P."/>
            <person name="Mehta T."/>
            <person name="Montmayeur A."/>
            <person name="Murphy C."/>
            <person name="Neiman D."/>
            <person name="Pearson M."/>
            <person name="Priest M."/>
            <person name="Roberts A."/>
            <person name="Saif S."/>
            <person name="Shea T."/>
            <person name="Shenoy N."/>
            <person name="Sisk P."/>
            <person name="Stolte C."/>
            <person name="Sykes S."/>
            <person name="Yandava C."/>
            <person name="Wortman J."/>
            <person name="Nusbaum C."/>
            <person name="Birren B."/>
        </authorList>
    </citation>
    <scope>NUCLEOTIDE SEQUENCE</scope>
    <source>
        <strain evidence="11">ATCC 64411</strain>
    </source>
</reference>
<evidence type="ECO:0000313" key="12">
    <source>
        <dbReference type="EnsemblFungi" id="MAPG_11937T0"/>
    </source>
</evidence>
<reference evidence="12" key="4">
    <citation type="journal article" date="2015" name="G3 (Bethesda)">
        <title>Genome sequences of three phytopathogenic species of the Magnaporthaceae family of fungi.</title>
        <authorList>
            <person name="Okagaki L.H."/>
            <person name="Nunes C.C."/>
            <person name="Sailsbery J."/>
            <person name="Clay B."/>
            <person name="Brown D."/>
            <person name="John T."/>
            <person name="Oh Y."/>
            <person name="Young N."/>
            <person name="Fitzgerald M."/>
            <person name="Haas B.J."/>
            <person name="Zeng Q."/>
            <person name="Young S."/>
            <person name="Adiconis X."/>
            <person name="Fan L."/>
            <person name="Levin J.Z."/>
            <person name="Mitchell T.K."/>
            <person name="Okubara P.A."/>
            <person name="Farman M.L."/>
            <person name="Kohn L.M."/>
            <person name="Birren B."/>
            <person name="Ma L.-J."/>
            <person name="Dean R.A."/>
        </authorList>
    </citation>
    <scope>NUCLEOTIDE SEQUENCE</scope>
    <source>
        <strain evidence="12">ATCC 64411 / 73-15</strain>
    </source>
</reference>
<dbReference type="STRING" id="644358.A0A0C4EGI6"/>
<dbReference type="Pfam" id="PF00349">
    <property type="entry name" value="Hexokinase_1"/>
    <property type="match status" value="1"/>
</dbReference>
<dbReference type="OMA" id="YPNFEGY"/>
<comment type="similarity">
    <text evidence="2 8">Belongs to the hexokinase family.</text>
</comment>
<dbReference type="EnsemblFungi" id="MAPG_11937T0">
    <property type="protein sequence ID" value="MAPG_11937T0"/>
    <property type="gene ID" value="MAPG_11937"/>
</dbReference>
<protein>
    <recommendedName>
        <fullName evidence="8">Phosphotransferase</fullName>
        <ecNumber evidence="8">2.7.1.-</ecNumber>
    </recommendedName>
</protein>
<evidence type="ECO:0000256" key="4">
    <source>
        <dbReference type="ARBA" id="ARBA00022741"/>
    </source>
</evidence>
<gene>
    <name evidence="11" type="ORF">MAPG_11937</name>
</gene>
<keyword evidence="6 8" id="KW-0067">ATP-binding</keyword>
<dbReference type="Gene3D" id="3.30.420.40">
    <property type="match status" value="1"/>
</dbReference>
<dbReference type="Gene3D" id="3.40.367.20">
    <property type="match status" value="1"/>
</dbReference>
<dbReference type="PANTHER" id="PTHR19443:SF30">
    <property type="entry name" value="GLUCOKINASE-1-RELATED"/>
    <property type="match status" value="1"/>
</dbReference>
<dbReference type="GO" id="GO:0001678">
    <property type="term" value="P:intracellular glucose homeostasis"/>
    <property type="evidence" value="ECO:0007669"/>
    <property type="project" value="InterPro"/>
</dbReference>